<reference evidence="3 4" key="1">
    <citation type="submission" date="2018-03" db="EMBL/GenBank/DDBJ databases">
        <title>Genomic Encyclopedia of Archaeal and Bacterial Type Strains, Phase II (KMG-II): from individual species to whole genera.</title>
        <authorList>
            <person name="Goeker M."/>
        </authorList>
    </citation>
    <scope>NUCLEOTIDE SEQUENCE [LARGE SCALE GENOMIC DNA]</scope>
    <source>
        <strain evidence="3 4">DSM 13175</strain>
    </source>
</reference>
<organism evidence="3 4">
    <name type="scientific">Alkalibacterium olivapovliticus</name>
    <dbReference type="NCBI Taxonomy" id="99907"/>
    <lineage>
        <taxon>Bacteria</taxon>
        <taxon>Bacillati</taxon>
        <taxon>Bacillota</taxon>
        <taxon>Bacilli</taxon>
        <taxon>Lactobacillales</taxon>
        <taxon>Carnobacteriaceae</taxon>
        <taxon>Alkalibacterium</taxon>
    </lineage>
</organism>
<dbReference type="InterPro" id="IPR017552">
    <property type="entry name" value="PHI/rmpB"/>
</dbReference>
<keyword evidence="4" id="KW-1185">Reference proteome</keyword>
<evidence type="ECO:0000313" key="3">
    <source>
        <dbReference type="EMBL" id="PRY76174.1"/>
    </source>
</evidence>
<dbReference type="AlphaFoldDB" id="A0A2T0VW87"/>
<protein>
    <submittedName>
        <fullName evidence="3">6-phospho-3-hexuloisomerase</fullName>
    </submittedName>
</protein>
<dbReference type="EMBL" id="PVTO01000032">
    <property type="protein sequence ID" value="PRY76174.1"/>
    <property type="molecule type" value="Genomic_DNA"/>
</dbReference>
<dbReference type="RefSeq" id="WP_106195856.1">
    <property type="nucleotide sequence ID" value="NZ_PVTO01000032.1"/>
</dbReference>
<evidence type="ECO:0000259" key="2">
    <source>
        <dbReference type="PROSITE" id="PS51464"/>
    </source>
</evidence>
<dbReference type="GO" id="GO:1901135">
    <property type="term" value="P:carbohydrate derivative metabolic process"/>
    <property type="evidence" value="ECO:0007669"/>
    <property type="project" value="InterPro"/>
</dbReference>
<dbReference type="PROSITE" id="PS51464">
    <property type="entry name" value="SIS"/>
    <property type="match status" value="1"/>
</dbReference>
<accession>A0A2T0VW87</accession>
<comment type="similarity">
    <text evidence="1">Belongs to the SIS family. PHI subfamily.</text>
</comment>
<dbReference type="Pfam" id="PF01380">
    <property type="entry name" value="SIS"/>
    <property type="match status" value="1"/>
</dbReference>
<dbReference type="SUPFAM" id="SSF53697">
    <property type="entry name" value="SIS domain"/>
    <property type="match status" value="1"/>
</dbReference>
<dbReference type="PANTHER" id="PTHR43443">
    <property type="entry name" value="3-HEXULOSE-6-PHOSPHATE ISOMERASE"/>
    <property type="match status" value="1"/>
</dbReference>
<dbReference type="OrthoDB" id="9797832at2"/>
<sequence>MNTTDHLATIIEELKKTPSRISDEEAEKLVDEIMDAGKIFVAGAGRSGLIGKSFVMRLMHMGIEAYVVGETVTGTFEENDLLIIGTGSGETKTLVPVAQKAKDIGGKVAAVTISPASTIGELADIIVQLPGVTKDNSEGTIQTVQPMGSLFEQTMLLFYDAIILSYMEKKELDSDKMYGKHANLE</sequence>
<comment type="caution">
    <text evidence="3">The sequence shown here is derived from an EMBL/GenBank/DDBJ whole genome shotgun (WGS) entry which is preliminary data.</text>
</comment>
<evidence type="ECO:0000256" key="1">
    <source>
        <dbReference type="ARBA" id="ARBA00009235"/>
    </source>
</evidence>
<proteinExistence type="inferred from homology"/>
<dbReference type="NCBIfam" id="TIGR03127">
    <property type="entry name" value="RuMP_HxlB"/>
    <property type="match status" value="1"/>
</dbReference>
<dbReference type="Proteomes" id="UP000238205">
    <property type="component" value="Unassembled WGS sequence"/>
</dbReference>
<keyword evidence="3" id="KW-0413">Isomerase</keyword>
<dbReference type="Gene3D" id="3.40.50.10490">
    <property type="entry name" value="Glucose-6-phosphate isomerase like protein, domain 1"/>
    <property type="match status" value="1"/>
</dbReference>
<evidence type="ECO:0000313" key="4">
    <source>
        <dbReference type="Proteomes" id="UP000238205"/>
    </source>
</evidence>
<dbReference type="InterPro" id="IPR001347">
    <property type="entry name" value="SIS_dom"/>
</dbReference>
<dbReference type="InterPro" id="IPR046348">
    <property type="entry name" value="SIS_dom_sf"/>
</dbReference>
<name>A0A2T0VW87_9LACT</name>
<feature type="domain" description="SIS" evidence="2">
    <location>
        <begin position="29"/>
        <end position="172"/>
    </location>
</feature>
<dbReference type="PANTHER" id="PTHR43443:SF1">
    <property type="entry name" value="3-HEXULOSE-6-PHOSPHATE ISOMERASE"/>
    <property type="match status" value="1"/>
</dbReference>
<dbReference type="GO" id="GO:0097367">
    <property type="term" value="F:carbohydrate derivative binding"/>
    <property type="evidence" value="ECO:0007669"/>
    <property type="project" value="InterPro"/>
</dbReference>
<dbReference type="CDD" id="cd05005">
    <property type="entry name" value="SIS_PHI"/>
    <property type="match status" value="1"/>
</dbReference>
<gene>
    <name evidence="3" type="ORF">CLV38_1324</name>
</gene>
<dbReference type="GO" id="GO:0016853">
    <property type="term" value="F:isomerase activity"/>
    <property type="evidence" value="ECO:0007669"/>
    <property type="project" value="UniProtKB-KW"/>
</dbReference>